<evidence type="ECO:0000313" key="2">
    <source>
        <dbReference type="EMBL" id="SSX24624.1"/>
    </source>
</evidence>
<accession>A0A336M301</accession>
<dbReference type="EMBL" id="UFQS01000469">
    <property type="protein sequence ID" value="SSX04259.1"/>
    <property type="molecule type" value="Genomic_DNA"/>
</dbReference>
<name>A0A336M301_CULSO</name>
<gene>
    <name evidence="2" type="primary">CSON011057</name>
</gene>
<organism evidence="2">
    <name type="scientific">Culicoides sonorensis</name>
    <name type="common">Biting midge</name>
    <dbReference type="NCBI Taxonomy" id="179676"/>
    <lineage>
        <taxon>Eukaryota</taxon>
        <taxon>Metazoa</taxon>
        <taxon>Ecdysozoa</taxon>
        <taxon>Arthropoda</taxon>
        <taxon>Hexapoda</taxon>
        <taxon>Insecta</taxon>
        <taxon>Pterygota</taxon>
        <taxon>Neoptera</taxon>
        <taxon>Endopterygota</taxon>
        <taxon>Diptera</taxon>
        <taxon>Nematocera</taxon>
        <taxon>Chironomoidea</taxon>
        <taxon>Ceratopogonidae</taxon>
        <taxon>Ceratopogoninae</taxon>
        <taxon>Culicoides</taxon>
        <taxon>Monoculicoides</taxon>
    </lineage>
</organism>
<proteinExistence type="predicted"/>
<evidence type="ECO:0000313" key="1">
    <source>
        <dbReference type="EMBL" id="SSX04259.1"/>
    </source>
</evidence>
<dbReference type="AlphaFoldDB" id="A0A336M301"/>
<dbReference type="OMA" id="FNEINMF"/>
<reference evidence="1" key="1">
    <citation type="submission" date="2018-04" db="EMBL/GenBank/DDBJ databases">
        <authorList>
            <person name="Go L.Y."/>
            <person name="Mitchell J.A."/>
        </authorList>
    </citation>
    <scope>NUCLEOTIDE SEQUENCE</scope>
    <source>
        <tissue evidence="1">Whole organism</tissue>
    </source>
</reference>
<dbReference type="EMBL" id="UFQT01000469">
    <property type="protein sequence ID" value="SSX24624.1"/>
    <property type="molecule type" value="Genomic_DNA"/>
</dbReference>
<reference evidence="2" key="2">
    <citation type="submission" date="2018-07" db="EMBL/GenBank/DDBJ databases">
        <authorList>
            <person name="Quirk P.G."/>
            <person name="Krulwich T.A."/>
        </authorList>
    </citation>
    <scope>NUCLEOTIDE SEQUENCE</scope>
</reference>
<dbReference type="VEuPathDB" id="VectorBase:CSON011057"/>
<protein>
    <submittedName>
        <fullName evidence="2">CSON011057 protein</fullName>
    </submittedName>
</protein>
<sequence>MAFKSLRDDLDRNIKGLSDFKIVMQTISTIQTTTMTMELRIKEIQETYNVLEEHSIKTIYHTGILLNDSYSTSKLSSDLNVLSLLETFPYGDILMSYHLERRWKNLFNSAFYRQTTLEPTKMKFAEMTFNEINMFCDEVI</sequence>